<organism evidence="3 4">
    <name type="scientific">Yersinia aldovae</name>
    <dbReference type="NCBI Taxonomy" id="29483"/>
    <lineage>
        <taxon>Bacteria</taxon>
        <taxon>Pseudomonadati</taxon>
        <taxon>Pseudomonadota</taxon>
        <taxon>Gammaproteobacteria</taxon>
        <taxon>Enterobacterales</taxon>
        <taxon>Yersiniaceae</taxon>
        <taxon>Yersinia</taxon>
    </lineage>
</organism>
<dbReference type="Proteomes" id="UP000041595">
    <property type="component" value="Unassembled WGS sequence"/>
</dbReference>
<evidence type="ECO:0000313" key="4">
    <source>
        <dbReference type="Proteomes" id="UP000041595"/>
    </source>
</evidence>
<gene>
    <name evidence="3" type="ORF">ERS137965_03702</name>
</gene>
<sequence>MIIQDIFYSLLLASLCVALHSVGSARIWRVYIHASHSGVAVPARLFCVLLLMHFAETVLFSLFYVYREAFTSYEDALYFSLSSYTTIGYGDLLLPPQLRLVGAFEGLIGTLLSGWSVALLVAFLQKRLSK</sequence>
<reference evidence="3 4" key="1">
    <citation type="submission" date="2015-03" db="EMBL/GenBank/DDBJ databases">
        <authorList>
            <person name="Murphy D."/>
        </authorList>
    </citation>
    <scope>NUCLEOTIDE SEQUENCE [LARGE SCALE GENOMIC DNA]</scope>
    <source>
        <strain evidence="3 4">IP06005</strain>
    </source>
</reference>
<accession>A0A0T9UT51</accession>
<keyword evidence="1" id="KW-1133">Transmembrane helix</keyword>
<keyword evidence="1" id="KW-0472">Membrane</keyword>
<protein>
    <submittedName>
        <fullName evidence="3">Ion channel</fullName>
    </submittedName>
</protein>
<dbReference type="AlphaFoldDB" id="A0A0T9UT51"/>
<name>A0A0T9UT51_YERAL</name>
<dbReference type="EMBL" id="CQEJ01000028">
    <property type="protein sequence ID" value="CNL68748.1"/>
    <property type="molecule type" value="Genomic_DNA"/>
</dbReference>
<dbReference type="GeneID" id="45573288"/>
<feature type="domain" description="Potassium channel" evidence="2">
    <location>
        <begin position="55"/>
        <end position="126"/>
    </location>
</feature>
<feature type="transmembrane region" description="Helical" evidence="1">
    <location>
        <begin position="43"/>
        <end position="64"/>
    </location>
</feature>
<feature type="transmembrane region" description="Helical" evidence="1">
    <location>
        <begin position="100"/>
        <end position="124"/>
    </location>
</feature>
<keyword evidence="1" id="KW-0812">Transmembrane</keyword>
<evidence type="ECO:0000259" key="2">
    <source>
        <dbReference type="Pfam" id="PF07885"/>
    </source>
</evidence>
<dbReference type="RefSeq" id="WP_042546936.1">
    <property type="nucleotide sequence ID" value="NZ_CABHQA010000216.1"/>
</dbReference>
<dbReference type="InterPro" id="IPR013099">
    <property type="entry name" value="K_chnl_dom"/>
</dbReference>
<dbReference type="Gene3D" id="1.10.287.70">
    <property type="match status" value="1"/>
</dbReference>
<evidence type="ECO:0000313" key="3">
    <source>
        <dbReference type="EMBL" id="CNL68748.1"/>
    </source>
</evidence>
<proteinExistence type="predicted"/>
<dbReference type="SUPFAM" id="SSF81324">
    <property type="entry name" value="Voltage-gated potassium channels"/>
    <property type="match status" value="1"/>
</dbReference>
<dbReference type="Pfam" id="PF07885">
    <property type="entry name" value="Ion_trans_2"/>
    <property type="match status" value="1"/>
</dbReference>
<evidence type="ECO:0000256" key="1">
    <source>
        <dbReference type="SAM" id="Phobius"/>
    </source>
</evidence>